<comment type="caution">
    <text evidence="1">The sequence shown here is derived from an EMBL/GenBank/DDBJ whole genome shotgun (WGS) entry which is preliminary data.</text>
</comment>
<evidence type="ECO:0000313" key="1">
    <source>
        <dbReference type="EMBL" id="KKM77486.1"/>
    </source>
</evidence>
<dbReference type="EMBL" id="LAZR01008635">
    <property type="protein sequence ID" value="KKM77486.1"/>
    <property type="molecule type" value="Genomic_DNA"/>
</dbReference>
<protein>
    <submittedName>
        <fullName evidence="1">Uncharacterized protein</fullName>
    </submittedName>
</protein>
<reference evidence="1" key="1">
    <citation type="journal article" date="2015" name="Nature">
        <title>Complex archaea that bridge the gap between prokaryotes and eukaryotes.</title>
        <authorList>
            <person name="Spang A."/>
            <person name="Saw J.H."/>
            <person name="Jorgensen S.L."/>
            <person name="Zaremba-Niedzwiedzka K."/>
            <person name="Martijn J."/>
            <person name="Lind A.E."/>
            <person name="van Eijk R."/>
            <person name="Schleper C."/>
            <person name="Guy L."/>
            <person name="Ettema T.J."/>
        </authorList>
    </citation>
    <scope>NUCLEOTIDE SEQUENCE</scope>
</reference>
<organism evidence="1">
    <name type="scientific">marine sediment metagenome</name>
    <dbReference type="NCBI Taxonomy" id="412755"/>
    <lineage>
        <taxon>unclassified sequences</taxon>
        <taxon>metagenomes</taxon>
        <taxon>ecological metagenomes</taxon>
    </lineage>
</organism>
<name>A0A0F9KRP0_9ZZZZ</name>
<dbReference type="AlphaFoldDB" id="A0A0F9KRP0"/>
<sequence length="61" mass="6915">MAKQETSRKSGEIKCPSKLQDYIDSLSPQEALIAKATLEECNKRTAPYLLGIYLPTKEERE</sequence>
<accession>A0A0F9KRP0</accession>
<gene>
    <name evidence="1" type="ORF">LCGC14_1369590</name>
</gene>
<proteinExistence type="predicted"/>